<feature type="signal peptide" evidence="2">
    <location>
        <begin position="1"/>
        <end position="28"/>
    </location>
</feature>
<dbReference type="Gene3D" id="3.40.190.150">
    <property type="entry name" value="Bordetella uptake gene, domain 1"/>
    <property type="match status" value="1"/>
</dbReference>
<dbReference type="AlphaFoldDB" id="A0A446CD89"/>
<dbReference type="Gene3D" id="3.40.190.10">
    <property type="entry name" value="Periplasmic binding protein-like II"/>
    <property type="match status" value="1"/>
</dbReference>
<dbReference type="SUPFAM" id="SSF53850">
    <property type="entry name" value="Periplasmic binding protein-like II"/>
    <property type="match status" value="1"/>
</dbReference>
<dbReference type="Proteomes" id="UP000289184">
    <property type="component" value="Unassembled WGS sequence"/>
</dbReference>
<dbReference type="InterPro" id="IPR042100">
    <property type="entry name" value="Bug_dom1"/>
</dbReference>
<proteinExistence type="inferred from homology"/>
<dbReference type="Pfam" id="PF03401">
    <property type="entry name" value="TctC"/>
    <property type="match status" value="1"/>
</dbReference>
<gene>
    <name evidence="3" type="ORF">AGI3411_02237</name>
</gene>
<keyword evidence="2" id="KW-0732">Signal</keyword>
<comment type="similarity">
    <text evidence="1">Belongs to the UPF0065 (bug) family.</text>
</comment>
<organism evidence="3 4">
    <name type="scientific">Achromobacter agilis</name>
    <dbReference type="NCBI Taxonomy" id="1353888"/>
    <lineage>
        <taxon>Bacteria</taxon>
        <taxon>Pseudomonadati</taxon>
        <taxon>Pseudomonadota</taxon>
        <taxon>Betaproteobacteria</taxon>
        <taxon>Burkholderiales</taxon>
        <taxon>Alcaligenaceae</taxon>
        <taxon>Achromobacter</taxon>
    </lineage>
</organism>
<accession>A0A446CD89</accession>
<dbReference type="EMBL" id="UFQB01000007">
    <property type="protein sequence ID" value="SSW65783.1"/>
    <property type="molecule type" value="Genomic_DNA"/>
</dbReference>
<name>A0A446CD89_9BURK</name>
<dbReference type="PANTHER" id="PTHR42928:SF5">
    <property type="entry name" value="BLR1237 PROTEIN"/>
    <property type="match status" value="1"/>
</dbReference>
<protein>
    <recommendedName>
        <fullName evidence="5">Tripartite tricarboxylate transporter family receptor</fullName>
    </recommendedName>
</protein>
<dbReference type="PIRSF" id="PIRSF017082">
    <property type="entry name" value="YflP"/>
    <property type="match status" value="1"/>
</dbReference>
<dbReference type="CDD" id="cd07012">
    <property type="entry name" value="PBP2_Bug_TTT"/>
    <property type="match status" value="1"/>
</dbReference>
<dbReference type="PANTHER" id="PTHR42928">
    <property type="entry name" value="TRICARBOXYLATE-BINDING PROTEIN"/>
    <property type="match status" value="1"/>
</dbReference>
<evidence type="ECO:0000256" key="2">
    <source>
        <dbReference type="SAM" id="SignalP"/>
    </source>
</evidence>
<reference evidence="3 4" key="1">
    <citation type="submission" date="2018-07" db="EMBL/GenBank/DDBJ databases">
        <authorList>
            <person name="Peeters C."/>
        </authorList>
    </citation>
    <scope>NUCLEOTIDE SEQUENCE [LARGE SCALE GENOMIC DNA]</scope>
    <source>
        <strain evidence="3 4">LMG 3411</strain>
    </source>
</reference>
<dbReference type="InterPro" id="IPR005064">
    <property type="entry name" value="BUG"/>
</dbReference>
<dbReference type="RefSeq" id="WP_244240321.1">
    <property type="nucleotide sequence ID" value="NZ_UFQB01000007.1"/>
</dbReference>
<feature type="chain" id="PRO_5019253438" description="Tripartite tricarboxylate transporter family receptor" evidence="2">
    <location>
        <begin position="29"/>
        <end position="335"/>
    </location>
</feature>
<sequence length="335" mass="35233">MNPRFFLRLAVLGMKRMLALGMAASAVAAVPGLAAAAYPERPIRYVIPFPPGGSTDTTGRILAEAMSKILGQPVVVENRGGAGGNIGAAHVAGSPPDGYTLLQGTIGTHGINPTLYENPAFDARKDFEPIARMTAGTNVLVVNPSVPAKTVQELIAWAKANPGKLMMGSSGAGSSIHMSGELFQVLTGTRFTHVPYRGGGPAMNDLLAGHIQLMFDNLNVSLPHIQAGKVRALGVTSRNRASVLPDVPTLMEAGVPGYEVTSWSGIFAPAGTPRPIVEKLNAVINQALASDSVRERFDEAGIQIDLMGVDQFKAFVDSEIDRWGDIVKKSGAKAQ</sequence>
<evidence type="ECO:0000313" key="3">
    <source>
        <dbReference type="EMBL" id="SSW65783.1"/>
    </source>
</evidence>
<evidence type="ECO:0008006" key="5">
    <source>
        <dbReference type="Google" id="ProtNLM"/>
    </source>
</evidence>
<evidence type="ECO:0000256" key="1">
    <source>
        <dbReference type="ARBA" id="ARBA00006987"/>
    </source>
</evidence>
<keyword evidence="4" id="KW-1185">Reference proteome</keyword>
<evidence type="ECO:0000313" key="4">
    <source>
        <dbReference type="Proteomes" id="UP000289184"/>
    </source>
</evidence>